<name>A0A2P2BZC2_9ZZZZ</name>
<protein>
    <submittedName>
        <fullName evidence="1">Uncharacterized protein</fullName>
    </submittedName>
</protein>
<accession>A0A2P2BZC2</accession>
<reference evidence="1" key="1">
    <citation type="submission" date="2015-08" db="EMBL/GenBank/DDBJ databases">
        <authorList>
            <person name="Babu N.S."/>
            <person name="Beckwith C.J."/>
            <person name="Beseler K.G."/>
            <person name="Brison A."/>
            <person name="Carone J.V."/>
            <person name="Caskin T.P."/>
            <person name="Diamond M."/>
            <person name="Durham M.E."/>
            <person name="Foxe J.M."/>
            <person name="Go M."/>
            <person name="Henderson B.A."/>
            <person name="Jones I.B."/>
            <person name="McGettigan J.A."/>
            <person name="Micheletti S.J."/>
            <person name="Nasrallah M.E."/>
            <person name="Ortiz D."/>
            <person name="Piller C.R."/>
            <person name="Privatt S.R."/>
            <person name="Schneider S.L."/>
            <person name="Sharp S."/>
            <person name="Smith T.C."/>
            <person name="Stanton J.D."/>
            <person name="Ullery H.E."/>
            <person name="Wilson R.J."/>
            <person name="Serrano M.G."/>
            <person name="Buck G."/>
            <person name="Lee V."/>
            <person name="Wang Y."/>
            <person name="Carvalho R."/>
            <person name="Voegtly L."/>
            <person name="Shi R."/>
            <person name="Duckworth R."/>
            <person name="Johnson A."/>
            <person name="Loviza R."/>
            <person name="Walstead R."/>
            <person name="Shah Z."/>
            <person name="Kiflezghi M."/>
            <person name="Wade K."/>
            <person name="Ball S.L."/>
            <person name="Bradley K.W."/>
            <person name="Asai D.J."/>
            <person name="Bowman C.A."/>
            <person name="Russell D.A."/>
            <person name="Pope W.H."/>
            <person name="Jacobs-Sera D."/>
            <person name="Hendrix R.W."/>
            <person name="Hatfull G.F."/>
        </authorList>
    </citation>
    <scope>NUCLEOTIDE SEQUENCE</scope>
</reference>
<sequence>MDPRLRAAVDESVSWYDDLFALHGLGCRISDGLWIGLGPPPPLHSAAKTVEPGVDPARAVAAVSTYEHCSVADSFGDLHLAGEWDLLFEARWLHHPGLDRPVSLPSGWRRIDSREQLSAWTARHGTSDVLLPGLLERSGFAFAGRWVDGALVADAVTHLGTGVVSLSNVWAADAVEDWPELVRVVAALWPGRAIVGYEHGESLEEALEAGFRAVGPQLVWAR</sequence>
<proteinExistence type="predicted"/>
<evidence type="ECO:0000313" key="1">
    <source>
        <dbReference type="EMBL" id="CUR55099.1"/>
    </source>
</evidence>
<organism evidence="1">
    <name type="scientific">metagenome</name>
    <dbReference type="NCBI Taxonomy" id="256318"/>
    <lineage>
        <taxon>unclassified sequences</taxon>
        <taxon>metagenomes</taxon>
    </lineage>
</organism>
<dbReference type="AlphaFoldDB" id="A0A2P2BZC2"/>
<gene>
    <name evidence="1" type="ORF">NOCA2230019</name>
</gene>
<dbReference type="EMBL" id="CZKA01000016">
    <property type="protein sequence ID" value="CUR55099.1"/>
    <property type="molecule type" value="Genomic_DNA"/>
</dbReference>